<reference evidence="8 9" key="1">
    <citation type="journal article" date="2011" name="Proc. Natl. Acad. Sci. U.S.A.">
        <title>Comparative genomics of xylose-fermenting fungi for enhanced biofuel production.</title>
        <authorList>
            <person name="Wohlbach D.J."/>
            <person name="Kuo A."/>
            <person name="Sato T.K."/>
            <person name="Potts K.M."/>
            <person name="Salamov A.A."/>
            <person name="LaButti K.M."/>
            <person name="Sun H."/>
            <person name="Clum A."/>
            <person name="Pangilinan J.L."/>
            <person name="Lindquist E.A."/>
            <person name="Lucas S."/>
            <person name="Lapidus A."/>
            <person name="Jin M."/>
            <person name="Gunawan C."/>
            <person name="Balan V."/>
            <person name="Dale B.E."/>
            <person name="Jeffries T.W."/>
            <person name="Zinkel R."/>
            <person name="Barry K.W."/>
            <person name="Grigoriev I.V."/>
            <person name="Gasch A.P."/>
        </authorList>
    </citation>
    <scope>NUCLEOTIDE SEQUENCE [LARGE SCALE GENOMIC DNA]</scope>
    <source>
        <strain evidence="9">NRRL Y-27907 / 11-Y1</strain>
    </source>
</reference>
<evidence type="ECO:0000256" key="1">
    <source>
        <dbReference type="ARBA" id="ARBA00002412"/>
    </source>
</evidence>
<dbReference type="Proteomes" id="UP000000709">
    <property type="component" value="Unassembled WGS sequence"/>
</dbReference>
<dbReference type="GeneID" id="18874297"/>
<dbReference type="HOGENOM" id="CLU_671152_0_0_1"/>
<dbReference type="RefSeq" id="XP_007376561.1">
    <property type="nucleotide sequence ID" value="XM_007376499.1"/>
</dbReference>
<dbReference type="eggNOG" id="ENOG502SDKY">
    <property type="taxonomic scope" value="Eukaryota"/>
</dbReference>
<gene>
    <name evidence="8" type="ORF">SPAPADRAFT_62380</name>
</gene>
<evidence type="ECO:0000256" key="6">
    <source>
        <dbReference type="ARBA" id="ARBA00022946"/>
    </source>
</evidence>
<dbReference type="InterPro" id="IPR024319">
    <property type="entry name" value="ATPase_expression_mit"/>
</dbReference>
<comment type="subcellular location">
    <subcellularLocation>
        <location evidence="2">Mitochondrion</location>
    </subcellularLocation>
</comment>
<proteinExistence type="inferred from homology"/>
<dbReference type="Pfam" id="PF12921">
    <property type="entry name" value="ATP13"/>
    <property type="match status" value="1"/>
</dbReference>
<comment type="similarity">
    <text evidence="3">Belongs to the AEP2 family.</text>
</comment>
<dbReference type="EMBL" id="GL996503">
    <property type="protein sequence ID" value="EGW31783.1"/>
    <property type="molecule type" value="Genomic_DNA"/>
</dbReference>
<evidence type="ECO:0000256" key="2">
    <source>
        <dbReference type="ARBA" id="ARBA00004173"/>
    </source>
</evidence>
<keyword evidence="7" id="KW-0496">Mitochondrion</keyword>
<organism evidence="9">
    <name type="scientific">Spathaspora passalidarum (strain NRRL Y-27907 / 11-Y1)</name>
    <dbReference type="NCBI Taxonomy" id="619300"/>
    <lineage>
        <taxon>Eukaryota</taxon>
        <taxon>Fungi</taxon>
        <taxon>Dikarya</taxon>
        <taxon>Ascomycota</taxon>
        <taxon>Saccharomycotina</taxon>
        <taxon>Pichiomycetes</taxon>
        <taxon>Debaryomycetaceae</taxon>
        <taxon>Spathaspora</taxon>
    </lineage>
</organism>
<dbReference type="GO" id="GO:0005739">
    <property type="term" value="C:mitochondrion"/>
    <property type="evidence" value="ECO:0007669"/>
    <property type="project" value="UniProtKB-SubCell"/>
</dbReference>
<dbReference type="AlphaFoldDB" id="G3ARN0"/>
<name>G3ARN0_SPAPN</name>
<evidence type="ECO:0000256" key="3">
    <source>
        <dbReference type="ARBA" id="ARBA00009790"/>
    </source>
</evidence>
<evidence type="ECO:0000313" key="8">
    <source>
        <dbReference type="EMBL" id="EGW31783.1"/>
    </source>
</evidence>
<comment type="subunit">
    <text evidence="4">Binds to the 5'UTR of the OLI1 mRNA.</text>
</comment>
<protein>
    <recommendedName>
        <fullName evidence="5">ATPase expression protein 2, mitochondrial</fullName>
    </recommendedName>
</protein>
<evidence type="ECO:0000256" key="7">
    <source>
        <dbReference type="ARBA" id="ARBA00023128"/>
    </source>
</evidence>
<keyword evidence="9" id="KW-1185">Reference proteome</keyword>
<dbReference type="OrthoDB" id="4077974at2759"/>
<sequence length="410" mass="48397">MNRKLDLAAKWFRTFKRESPYDYVGKMTPKMWILVFQIYSGGNLHLWELKSTELASIRYDPKNSRFVDSIKSNDLLADFRKSGLQVAEMGLEFHETLICSLGYEGKLSQLFNFIESVWGVDETGKIISDDVKLKPNDSRYPTMNTVISIFSSIAYNGHFFDAMKFVSEFQKSYEITGSNALDKRFFDSIFSWCDMSTKFEEDRALSYFLRQTNVKTNGTPTLNEISNDVNFDYEGFLEFVKKLKQERNQAFQQLWDIYQTDEIDFNHSIYSTYLNYLKEGIADNLEQKYYDYLSALLRQYQAYHTTSQSFNRRANLGFEPVNEKHQSVYILYQAAMKELIDIKGKSLYIGQCQPLIDEWSLDTAMKQQLSDWFKHEKLNQFKRLREKKRQEFMMTLKKEDDEDDSLLSLM</sequence>
<dbReference type="InParanoid" id="G3ARN0"/>
<evidence type="ECO:0000256" key="5">
    <source>
        <dbReference type="ARBA" id="ARBA00019258"/>
    </source>
</evidence>
<comment type="function">
    <text evidence="1">Required for translation of the mitochondrial OLI1 transcript coding for the mitochondrial ATP synthase subunit 9.</text>
</comment>
<accession>G3ARN0</accession>
<keyword evidence="6" id="KW-0809">Transit peptide</keyword>
<dbReference type="OMA" id="KWFQRFE"/>
<evidence type="ECO:0000256" key="4">
    <source>
        <dbReference type="ARBA" id="ARBA00011657"/>
    </source>
</evidence>
<dbReference type="KEGG" id="spaa:SPAPADRAFT_62380"/>
<evidence type="ECO:0000313" key="9">
    <source>
        <dbReference type="Proteomes" id="UP000000709"/>
    </source>
</evidence>